<keyword evidence="2" id="KW-1185">Reference proteome</keyword>
<dbReference type="EMBL" id="UYRT01032447">
    <property type="protein sequence ID" value="VDK75019.1"/>
    <property type="molecule type" value="Genomic_DNA"/>
</dbReference>
<dbReference type="AlphaFoldDB" id="A0A183DLP6"/>
<name>A0A183DLP6_9BILA</name>
<evidence type="ECO:0000313" key="2">
    <source>
        <dbReference type="Proteomes" id="UP000271098"/>
    </source>
</evidence>
<proteinExistence type="predicted"/>
<evidence type="ECO:0000313" key="3">
    <source>
        <dbReference type="WBParaSite" id="GPUH_0000964801-mRNA-1"/>
    </source>
</evidence>
<sequence length="71" mass="7278">MSVGSILMMMHSPGSPQCSLPMLDSMMIAAGVADAAAAVVVADVVVCWDKAKAVVVEVAAVTEQAYVSRPL</sequence>
<evidence type="ECO:0000313" key="1">
    <source>
        <dbReference type="EMBL" id="VDK75019.1"/>
    </source>
</evidence>
<organism evidence="3">
    <name type="scientific">Gongylonema pulchrum</name>
    <dbReference type="NCBI Taxonomy" id="637853"/>
    <lineage>
        <taxon>Eukaryota</taxon>
        <taxon>Metazoa</taxon>
        <taxon>Ecdysozoa</taxon>
        <taxon>Nematoda</taxon>
        <taxon>Chromadorea</taxon>
        <taxon>Rhabditida</taxon>
        <taxon>Spirurina</taxon>
        <taxon>Spiruromorpha</taxon>
        <taxon>Spiruroidea</taxon>
        <taxon>Gongylonematidae</taxon>
        <taxon>Gongylonema</taxon>
    </lineage>
</organism>
<protein>
    <submittedName>
        <fullName evidence="3">Secreted protein</fullName>
    </submittedName>
</protein>
<dbReference type="WBParaSite" id="GPUH_0000964801-mRNA-1">
    <property type="protein sequence ID" value="GPUH_0000964801-mRNA-1"/>
    <property type="gene ID" value="GPUH_0000964801"/>
</dbReference>
<gene>
    <name evidence="1" type="ORF">GPUH_LOCUS9636</name>
</gene>
<dbReference type="Proteomes" id="UP000271098">
    <property type="component" value="Unassembled WGS sequence"/>
</dbReference>
<accession>A0A183DLP6</accession>
<reference evidence="3" key="1">
    <citation type="submission" date="2016-06" db="UniProtKB">
        <authorList>
            <consortium name="WormBaseParasite"/>
        </authorList>
    </citation>
    <scope>IDENTIFICATION</scope>
</reference>
<reference evidence="1 2" key="2">
    <citation type="submission" date="2018-11" db="EMBL/GenBank/DDBJ databases">
        <authorList>
            <consortium name="Pathogen Informatics"/>
        </authorList>
    </citation>
    <scope>NUCLEOTIDE SEQUENCE [LARGE SCALE GENOMIC DNA]</scope>
</reference>